<comment type="similarity">
    <text evidence="1">Belongs to the initiator RepB protein family.</text>
</comment>
<sequence>MLNELKSMSNNWIYQSNRLIEASYTLTVMEQKLIRLLASMIKKDDDDFKEYKFKTKELIKILNTSDSRFYRDIDNITDSIMQRVIKIKDVNTGEFEKYHWVDTCKYKDGVLTLKVNKELKPFYLNLDWYTKYQLKNIMQFKSTYSFRLYELLKQYEKIGIRSITIDDFRCVLDIDDKQYPKYANLKQKVISVAVNEINSKTDLYIEYEEIKEVRKITSLKFYIKHNENVKSERAIDLEDLNRENINYDINIVKNLIGDISYSEAYKILNAADYDIEKVKEKYNVVSKLKNVNNLVGAMMQAIKNDWTVTEVINNKFNNFEARTYDYNELEANLLGWNKE</sequence>
<dbReference type="Pfam" id="PF01051">
    <property type="entry name" value="Rep3_N"/>
    <property type="match status" value="1"/>
</dbReference>
<evidence type="ECO:0000313" key="4">
    <source>
        <dbReference type="Proteomes" id="UP001623600"/>
    </source>
</evidence>
<proteinExistence type="inferred from homology"/>
<keyword evidence="4" id="KW-1185">Reference proteome</keyword>
<evidence type="ECO:0000313" key="3">
    <source>
        <dbReference type="EMBL" id="MFL0167509.1"/>
    </source>
</evidence>
<dbReference type="SUPFAM" id="SSF46785">
    <property type="entry name" value="Winged helix' DNA-binding domain"/>
    <property type="match status" value="2"/>
</dbReference>
<comment type="caution">
    <text evidence="3">The sequence shown here is derived from an EMBL/GenBank/DDBJ whole genome shotgun (WGS) entry which is preliminary data.</text>
</comment>
<dbReference type="Proteomes" id="UP001623600">
    <property type="component" value="Unassembled WGS sequence"/>
</dbReference>
<dbReference type="InterPro" id="IPR036390">
    <property type="entry name" value="WH_DNA-bd_sf"/>
</dbReference>
<dbReference type="EMBL" id="JBJIAB010000035">
    <property type="protein sequence ID" value="MFL0167509.1"/>
    <property type="molecule type" value="Genomic_DNA"/>
</dbReference>
<dbReference type="Gene3D" id="1.10.10.10">
    <property type="entry name" value="Winged helix-like DNA-binding domain superfamily/Winged helix DNA-binding domain"/>
    <property type="match status" value="2"/>
</dbReference>
<dbReference type="InterPro" id="IPR000525">
    <property type="entry name" value="Initiator_Rep_WH1"/>
</dbReference>
<evidence type="ECO:0000259" key="2">
    <source>
        <dbReference type="Pfam" id="PF01051"/>
    </source>
</evidence>
<evidence type="ECO:0000256" key="1">
    <source>
        <dbReference type="ARBA" id="ARBA00038283"/>
    </source>
</evidence>
<gene>
    <name evidence="3" type="ORF">ACJDTP_20785</name>
</gene>
<name>A0ABW8S9G6_9CLOT</name>
<dbReference type="Pfam" id="PF21205">
    <property type="entry name" value="Rep3_C"/>
    <property type="match status" value="1"/>
</dbReference>
<accession>A0ABW8S9G6</accession>
<organism evidence="3 4">
    <name type="scientific">Candidatus Clostridium helianthi</name>
    <dbReference type="NCBI Taxonomy" id="3381660"/>
    <lineage>
        <taxon>Bacteria</taxon>
        <taxon>Bacillati</taxon>
        <taxon>Bacillota</taxon>
        <taxon>Clostridia</taxon>
        <taxon>Eubacteriales</taxon>
        <taxon>Clostridiaceae</taxon>
        <taxon>Clostridium</taxon>
    </lineage>
</organism>
<reference evidence="3 4" key="1">
    <citation type="submission" date="2024-11" db="EMBL/GenBank/DDBJ databases">
        <authorList>
            <person name="Heng Y.C."/>
            <person name="Lim A.C.H."/>
            <person name="Lee J.K.Y."/>
            <person name="Kittelmann S."/>
        </authorList>
    </citation>
    <scope>NUCLEOTIDE SEQUENCE [LARGE SCALE GENOMIC DNA]</scope>
    <source>
        <strain evidence="3 4">WILCCON 0112</strain>
    </source>
</reference>
<dbReference type="RefSeq" id="WP_406762299.1">
    <property type="nucleotide sequence ID" value="NZ_JBJIAB010000035.1"/>
</dbReference>
<protein>
    <submittedName>
        <fullName evidence="3">Replication initiation protein</fullName>
    </submittedName>
</protein>
<dbReference type="InterPro" id="IPR036388">
    <property type="entry name" value="WH-like_DNA-bd_sf"/>
</dbReference>
<feature type="domain" description="Initiator Rep protein WH1" evidence="2">
    <location>
        <begin position="12"/>
        <end position="153"/>
    </location>
</feature>